<dbReference type="GO" id="GO:0005230">
    <property type="term" value="F:extracellular ligand-gated monoatomic ion channel activity"/>
    <property type="evidence" value="ECO:0007669"/>
    <property type="project" value="InterPro"/>
</dbReference>
<dbReference type="Pfam" id="PF02931">
    <property type="entry name" value="Neur_chan_LBD"/>
    <property type="match status" value="1"/>
</dbReference>
<dbReference type="PANTHER" id="PTHR18945">
    <property type="entry name" value="NEUROTRANSMITTER GATED ION CHANNEL"/>
    <property type="match status" value="1"/>
</dbReference>
<name>A0A443QDX7_9ACAR</name>
<keyword evidence="3" id="KW-1185">Reference proteome</keyword>
<dbReference type="STRING" id="1965070.A0A443QDX7"/>
<dbReference type="EMBL" id="NCKU01009634">
    <property type="protein sequence ID" value="RWS01206.1"/>
    <property type="molecule type" value="Genomic_DNA"/>
</dbReference>
<sequence length="143" mass="16707">MDMNMYFRQSWFDPRLRFGSWVMEDRLTGGEELMKAIWTPDTFFVNALNVRMHNEPNPQVSVKINRDGEVLLSQRLTASIKCPQHLETFSCDTQTCMLEIESYGYTSNDIVYFGKSVDNLNFRIPHFEVKNAHVENNYIPVST</sequence>
<keyword evidence="2" id="KW-0675">Receptor</keyword>
<dbReference type="AlphaFoldDB" id="A0A443QDX7"/>
<evidence type="ECO:0000259" key="1">
    <source>
        <dbReference type="Pfam" id="PF02931"/>
    </source>
</evidence>
<proteinExistence type="predicted"/>
<comment type="caution">
    <text evidence="2">The sequence shown here is derived from an EMBL/GenBank/DDBJ whole genome shotgun (WGS) entry which is preliminary data.</text>
</comment>
<dbReference type="InterPro" id="IPR006202">
    <property type="entry name" value="Neur_chan_lig-bd"/>
</dbReference>
<gene>
    <name evidence="2" type="ORF">B4U79_10584</name>
</gene>
<dbReference type="GO" id="GO:0004888">
    <property type="term" value="F:transmembrane signaling receptor activity"/>
    <property type="evidence" value="ECO:0007669"/>
    <property type="project" value="InterPro"/>
</dbReference>
<dbReference type="Proteomes" id="UP000285301">
    <property type="component" value="Unassembled WGS sequence"/>
</dbReference>
<accession>A0A443QDX7</accession>
<dbReference type="GO" id="GO:0016020">
    <property type="term" value="C:membrane"/>
    <property type="evidence" value="ECO:0007669"/>
    <property type="project" value="InterPro"/>
</dbReference>
<dbReference type="SUPFAM" id="SSF63712">
    <property type="entry name" value="Nicotinic receptor ligand binding domain-like"/>
    <property type="match status" value="1"/>
</dbReference>
<feature type="domain" description="Neurotransmitter-gated ion-channel ligand-binding" evidence="1">
    <location>
        <begin position="1"/>
        <end position="122"/>
    </location>
</feature>
<reference evidence="2 3" key="1">
    <citation type="journal article" date="2018" name="Gigascience">
        <title>Genomes of trombidid mites reveal novel predicted allergens and laterally-transferred genes associated with secondary metabolism.</title>
        <authorList>
            <person name="Dong X."/>
            <person name="Chaisiri K."/>
            <person name="Xia D."/>
            <person name="Armstrong S.D."/>
            <person name="Fang Y."/>
            <person name="Donnelly M.J."/>
            <person name="Kadowaki T."/>
            <person name="McGarry J.W."/>
            <person name="Darby A.C."/>
            <person name="Makepeace B.L."/>
        </authorList>
    </citation>
    <scope>NUCLEOTIDE SEQUENCE [LARGE SCALE GENOMIC DNA]</scope>
    <source>
        <strain evidence="2">UoL-WK</strain>
    </source>
</reference>
<dbReference type="InterPro" id="IPR036734">
    <property type="entry name" value="Neur_chan_lig-bd_sf"/>
</dbReference>
<dbReference type="Gene3D" id="2.70.170.10">
    <property type="entry name" value="Neurotransmitter-gated ion-channel ligand-binding domain"/>
    <property type="match status" value="1"/>
</dbReference>
<dbReference type="PRINTS" id="PR00252">
    <property type="entry name" value="NRIONCHANNEL"/>
</dbReference>
<evidence type="ECO:0000313" key="3">
    <source>
        <dbReference type="Proteomes" id="UP000285301"/>
    </source>
</evidence>
<organism evidence="2 3">
    <name type="scientific">Dinothrombium tinctorium</name>
    <dbReference type="NCBI Taxonomy" id="1965070"/>
    <lineage>
        <taxon>Eukaryota</taxon>
        <taxon>Metazoa</taxon>
        <taxon>Ecdysozoa</taxon>
        <taxon>Arthropoda</taxon>
        <taxon>Chelicerata</taxon>
        <taxon>Arachnida</taxon>
        <taxon>Acari</taxon>
        <taxon>Acariformes</taxon>
        <taxon>Trombidiformes</taxon>
        <taxon>Prostigmata</taxon>
        <taxon>Anystina</taxon>
        <taxon>Parasitengona</taxon>
        <taxon>Trombidioidea</taxon>
        <taxon>Trombidiidae</taxon>
        <taxon>Dinothrombium</taxon>
    </lineage>
</organism>
<evidence type="ECO:0000313" key="2">
    <source>
        <dbReference type="EMBL" id="RWS01206.1"/>
    </source>
</evidence>
<dbReference type="InterPro" id="IPR006201">
    <property type="entry name" value="Neur_channel"/>
</dbReference>
<dbReference type="OrthoDB" id="6514602at2759"/>
<protein>
    <submittedName>
        <fullName evidence="2">Glycine receptor subunit beta-like isoform X2</fullName>
    </submittedName>
</protein>
<feature type="non-terminal residue" evidence="2">
    <location>
        <position position="143"/>
    </location>
</feature>